<organism evidence="1 2">
    <name type="scientific">Trichinella papuae</name>
    <dbReference type="NCBI Taxonomy" id="268474"/>
    <lineage>
        <taxon>Eukaryota</taxon>
        <taxon>Metazoa</taxon>
        <taxon>Ecdysozoa</taxon>
        <taxon>Nematoda</taxon>
        <taxon>Enoplea</taxon>
        <taxon>Dorylaimia</taxon>
        <taxon>Trichinellida</taxon>
        <taxon>Trichinellidae</taxon>
        <taxon>Trichinella</taxon>
    </lineage>
</organism>
<dbReference type="AlphaFoldDB" id="A0A0V1LXF1"/>
<sequence length="61" mass="7301">MAKIQHYKILSEASIHWSELIEENVKQQHSWHHFFSQIENILGLRYDAQVLINVTRHNVGY</sequence>
<dbReference type="EMBL" id="JYDO01001732">
    <property type="protein sequence ID" value="KRZ63906.1"/>
    <property type="molecule type" value="Genomic_DNA"/>
</dbReference>
<name>A0A0V1LXF1_9BILA</name>
<comment type="caution">
    <text evidence="1">The sequence shown here is derived from an EMBL/GenBank/DDBJ whole genome shotgun (WGS) entry which is preliminary data.</text>
</comment>
<proteinExistence type="predicted"/>
<dbReference type="Proteomes" id="UP000054843">
    <property type="component" value="Unassembled WGS sequence"/>
</dbReference>
<protein>
    <submittedName>
        <fullName evidence="1">Uncharacterized protein</fullName>
    </submittedName>
</protein>
<reference evidence="1 2" key="1">
    <citation type="submission" date="2015-01" db="EMBL/GenBank/DDBJ databases">
        <title>Evolution of Trichinella species and genotypes.</title>
        <authorList>
            <person name="Korhonen P.K."/>
            <person name="Edoardo P."/>
            <person name="Giuseppe L.R."/>
            <person name="Gasser R.B."/>
        </authorList>
    </citation>
    <scope>NUCLEOTIDE SEQUENCE [LARGE SCALE GENOMIC DNA]</scope>
    <source>
        <strain evidence="1">ISS1980</strain>
    </source>
</reference>
<keyword evidence="2" id="KW-1185">Reference proteome</keyword>
<evidence type="ECO:0000313" key="1">
    <source>
        <dbReference type="EMBL" id="KRZ63906.1"/>
    </source>
</evidence>
<evidence type="ECO:0000313" key="2">
    <source>
        <dbReference type="Proteomes" id="UP000054843"/>
    </source>
</evidence>
<accession>A0A0V1LXF1</accession>
<gene>
    <name evidence="1" type="ORF">T10_4185</name>
</gene>